<evidence type="ECO:0000313" key="7">
    <source>
        <dbReference type="Ensembl" id="ENSPCEP00000021601.1"/>
    </source>
</evidence>
<dbReference type="Pfam" id="PF01416">
    <property type="entry name" value="PseudoU_synth_1"/>
    <property type="match status" value="2"/>
</dbReference>
<evidence type="ECO:0000313" key="8">
    <source>
        <dbReference type="Proteomes" id="UP000694393"/>
    </source>
</evidence>
<sequence>MHSPKTRYLIFFQYFGTKYSGVMESVPDQPTRGVQNYLEQAAQKLRPVTPIKFCISSRTDTGVHALCNAAHIDVQRAAEKPPFHESIIVSTLNHFLKPEPIRRIVSAYRVPENFNARFSALSRTYVYRLMTGSSHHSQVPVFERDLCWAPGGGHLNVPAMQEAACFLLGTHDFSTFRSVSSDLPFRSPVKRLDHVDIRPSSGFMSHHYEYRGLQFWEVEFKSQSFLYKQVRRMVGALVAVGQGKLAPYHIKELLEIRNPLAYPVHLAPAAGLFLKSVEYNEAGITAFFLRKLRRKEIWRWKATQTNSNAVRGRCATISAVTSSCAEEGGWPVQQRCPALVSQWFAIAAHNGAQRPAIA</sequence>
<dbReference type="SUPFAM" id="SSF55120">
    <property type="entry name" value="Pseudouridine synthase"/>
    <property type="match status" value="1"/>
</dbReference>
<dbReference type="InterPro" id="IPR001406">
    <property type="entry name" value="PsdUridine_synth_TruA"/>
</dbReference>
<dbReference type="Proteomes" id="UP000694393">
    <property type="component" value="Unplaced"/>
</dbReference>
<comment type="similarity">
    <text evidence="1 5">Belongs to the tRNA pseudouridine synthase TruA family.</text>
</comment>
<dbReference type="GO" id="GO:0160147">
    <property type="term" value="F:tRNA pseudouridine(38-40) synthase activity"/>
    <property type="evidence" value="ECO:0007669"/>
    <property type="project" value="UniProtKB-EC"/>
</dbReference>
<dbReference type="PANTHER" id="PTHR11142">
    <property type="entry name" value="PSEUDOURIDYLATE SYNTHASE"/>
    <property type="match status" value="1"/>
</dbReference>
<reference evidence="7" key="2">
    <citation type="submission" date="2025-09" db="UniProtKB">
        <authorList>
            <consortium name="Ensembl"/>
        </authorList>
    </citation>
    <scope>IDENTIFICATION</scope>
</reference>
<name>A0A8C8SLZ3_9SAUR</name>
<keyword evidence="3 5" id="KW-0413">Isomerase</keyword>
<evidence type="ECO:0000259" key="6">
    <source>
        <dbReference type="Pfam" id="PF01416"/>
    </source>
</evidence>
<comment type="catalytic activity">
    <reaction evidence="4">
        <text>a uridine in tRNA = a pseudouridine in tRNA</text>
        <dbReference type="Rhea" id="RHEA:54572"/>
        <dbReference type="Rhea" id="RHEA-COMP:13339"/>
        <dbReference type="Rhea" id="RHEA-COMP:13934"/>
        <dbReference type="ChEBI" id="CHEBI:65314"/>
        <dbReference type="ChEBI" id="CHEBI:65315"/>
    </reaction>
</comment>
<dbReference type="AlphaFoldDB" id="A0A8C8SLZ3"/>
<reference evidence="7" key="1">
    <citation type="submission" date="2025-08" db="UniProtKB">
        <authorList>
            <consortium name="Ensembl"/>
        </authorList>
    </citation>
    <scope>IDENTIFICATION</scope>
</reference>
<evidence type="ECO:0000256" key="4">
    <source>
        <dbReference type="ARBA" id="ARBA00036943"/>
    </source>
</evidence>
<dbReference type="EC" id="5.4.99.12" evidence="5"/>
<dbReference type="GO" id="GO:0003723">
    <property type="term" value="F:RNA binding"/>
    <property type="evidence" value="ECO:0007669"/>
    <property type="project" value="InterPro"/>
</dbReference>
<evidence type="ECO:0000256" key="1">
    <source>
        <dbReference type="ARBA" id="ARBA00009375"/>
    </source>
</evidence>
<proteinExistence type="inferred from homology"/>
<dbReference type="InterPro" id="IPR020094">
    <property type="entry name" value="TruA/RsuA/RluB/E/F_N"/>
</dbReference>
<keyword evidence="2 5" id="KW-0819">tRNA processing</keyword>
<dbReference type="Gene3D" id="3.30.70.660">
    <property type="entry name" value="Pseudouridine synthase I, catalytic domain, C-terminal subdomain"/>
    <property type="match status" value="1"/>
</dbReference>
<organism evidence="7 8">
    <name type="scientific">Pelusios castaneus</name>
    <name type="common">West African mud turtle</name>
    <dbReference type="NCBI Taxonomy" id="367368"/>
    <lineage>
        <taxon>Eukaryota</taxon>
        <taxon>Metazoa</taxon>
        <taxon>Chordata</taxon>
        <taxon>Craniata</taxon>
        <taxon>Vertebrata</taxon>
        <taxon>Euteleostomi</taxon>
        <taxon>Archelosauria</taxon>
        <taxon>Testudinata</taxon>
        <taxon>Testudines</taxon>
        <taxon>Pleurodira</taxon>
        <taxon>Pelomedusidae</taxon>
        <taxon>Pelusios</taxon>
    </lineage>
</organism>
<dbReference type="InterPro" id="IPR020095">
    <property type="entry name" value="PsdUridine_synth_TruA_C"/>
</dbReference>
<dbReference type="GO" id="GO:0031119">
    <property type="term" value="P:tRNA pseudouridine synthesis"/>
    <property type="evidence" value="ECO:0007669"/>
    <property type="project" value="TreeGrafter"/>
</dbReference>
<protein>
    <recommendedName>
        <fullName evidence="5">tRNA pseudouridine synthase</fullName>
        <ecNumber evidence="5">5.4.99.12</ecNumber>
    </recommendedName>
</protein>
<evidence type="ECO:0000256" key="2">
    <source>
        <dbReference type="ARBA" id="ARBA00022694"/>
    </source>
</evidence>
<feature type="domain" description="Pseudouridine synthase I TruA alpha/beta" evidence="6">
    <location>
        <begin position="12"/>
        <end position="115"/>
    </location>
</feature>
<keyword evidence="8" id="KW-1185">Reference proteome</keyword>
<dbReference type="InterPro" id="IPR020097">
    <property type="entry name" value="PsdUridine_synth_TruA_a/b_dom"/>
</dbReference>
<dbReference type="CDD" id="cd02570">
    <property type="entry name" value="PseudoU_synth_EcTruA"/>
    <property type="match status" value="1"/>
</dbReference>
<dbReference type="FunFam" id="3.30.70.580:FF:000011">
    <property type="entry name" value="tRNA pseudouridine synthase"/>
    <property type="match status" value="1"/>
</dbReference>
<feature type="domain" description="Pseudouridine synthase I TruA alpha/beta" evidence="6">
    <location>
        <begin position="164"/>
        <end position="280"/>
    </location>
</feature>
<dbReference type="Ensembl" id="ENSPCET00000022341.1">
    <property type="protein sequence ID" value="ENSPCEP00000021601.1"/>
    <property type="gene ID" value="ENSPCEG00000016599.1"/>
</dbReference>
<dbReference type="Gene3D" id="3.30.70.580">
    <property type="entry name" value="Pseudouridine synthase I, catalytic domain, N-terminal subdomain"/>
    <property type="match status" value="1"/>
</dbReference>
<evidence type="ECO:0000256" key="5">
    <source>
        <dbReference type="RuleBase" id="RU003792"/>
    </source>
</evidence>
<accession>A0A8C8SLZ3</accession>
<comment type="catalytic activity">
    <reaction evidence="5">
        <text>uridine(38/39/40) in tRNA = pseudouridine(38/39/40) in tRNA</text>
        <dbReference type="Rhea" id="RHEA:22376"/>
        <dbReference type="Rhea" id="RHEA-COMP:10085"/>
        <dbReference type="Rhea" id="RHEA-COMP:10087"/>
        <dbReference type="ChEBI" id="CHEBI:65314"/>
        <dbReference type="ChEBI" id="CHEBI:65315"/>
        <dbReference type="EC" id="5.4.99.12"/>
    </reaction>
</comment>
<dbReference type="PANTHER" id="PTHR11142:SF0">
    <property type="entry name" value="TRNA PSEUDOURIDINE SYNTHASE-LIKE 1"/>
    <property type="match status" value="1"/>
</dbReference>
<dbReference type="InterPro" id="IPR020103">
    <property type="entry name" value="PsdUridine_synth_cat_dom_sf"/>
</dbReference>
<dbReference type="HAMAP" id="MF_00171">
    <property type="entry name" value="TruA"/>
    <property type="match status" value="1"/>
</dbReference>
<evidence type="ECO:0000256" key="3">
    <source>
        <dbReference type="ARBA" id="ARBA00023235"/>
    </source>
</evidence>